<dbReference type="AlphaFoldDB" id="A0A368UZ69"/>
<dbReference type="GO" id="GO:0006596">
    <property type="term" value="P:polyamine biosynthetic process"/>
    <property type="evidence" value="ECO:0007669"/>
    <property type="project" value="UniProtKB-KW"/>
</dbReference>
<dbReference type="CDD" id="cd02440">
    <property type="entry name" value="AdoMet_MTases"/>
    <property type="match status" value="1"/>
</dbReference>
<dbReference type="EMBL" id="QNSA01000007">
    <property type="protein sequence ID" value="RBP72448.1"/>
    <property type="molecule type" value="Genomic_DNA"/>
</dbReference>
<dbReference type="PANTHER" id="PTHR43317:SF1">
    <property type="entry name" value="THERMOSPERMINE SYNTHASE ACAULIS5"/>
    <property type="match status" value="1"/>
</dbReference>
<evidence type="ECO:0000256" key="1">
    <source>
        <dbReference type="ARBA" id="ARBA00023115"/>
    </source>
</evidence>
<gene>
    <name evidence="3" type="ORF">DET51_10746</name>
    <name evidence="2" type="ORF">DET64_10746</name>
</gene>
<evidence type="ECO:0000313" key="4">
    <source>
        <dbReference type="Proteomes" id="UP000252795"/>
    </source>
</evidence>
<sequence length="253" mass="29025">MGTIIKRPDIKGDIVHVANDRYGNILVIDDRKHRILSFDSVFEQSKILRRAPHVPVHEYSRAMLLPIAFARPDHITVLGLGAGVVAHGIHRLLPDSQVHVVELRQKVFETARDWFSFPQHERLHVTVADAWHTLETLPGASTAMIVTDLYSADRMSPLQAQRRFIKACARALKPDGWLVLNYHRMPEPDGNLLRELKRQFPCLLTFKSKTNNWVIYGCKRVFDPWQIPDSVLKALEEQLPVGWPALMKKIRVL</sequence>
<dbReference type="RefSeq" id="WP_022991503.1">
    <property type="nucleotide sequence ID" value="NZ_JAHVKK010000001.1"/>
</dbReference>
<dbReference type="SUPFAM" id="SSF53335">
    <property type="entry name" value="S-adenosyl-L-methionine-dependent methyltransferases"/>
    <property type="match status" value="1"/>
</dbReference>
<reference evidence="3 4" key="1">
    <citation type="submission" date="2018-07" db="EMBL/GenBank/DDBJ databases">
        <title>Freshwater and sediment microbial communities from various areas in North America, analyzing microbe dynamics in response to fracking.</title>
        <authorList>
            <person name="Lamendella R."/>
        </authorList>
    </citation>
    <scope>NUCLEOTIDE SEQUENCE [LARGE SCALE GENOMIC DNA]</scope>
    <source>
        <strain evidence="3 4">114E</strain>
        <strain evidence="2 5">114E_o</strain>
    </source>
</reference>
<evidence type="ECO:0000313" key="2">
    <source>
        <dbReference type="EMBL" id="RBP72448.1"/>
    </source>
</evidence>
<dbReference type="PANTHER" id="PTHR43317">
    <property type="entry name" value="THERMOSPERMINE SYNTHASE ACAULIS5"/>
    <property type="match status" value="1"/>
</dbReference>
<evidence type="ECO:0000313" key="3">
    <source>
        <dbReference type="EMBL" id="RCW33375.1"/>
    </source>
</evidence>
<dbReference type="EMBL" id="QPJB01000007">
    <property type="protein sequence ID" value="RCW33375.1"/>
    <property type="molecule type" value="Genomic_DNA"/>
</dbReference>
<dbReference type="Pfam" id="PF01564">
    <property type="entry name" value="Spermine_synth"/>
    <property type="match status" value="1"/>
</dbReference>
<accession>A0A368UZ69</accession>
<evidence type="ECO:0000313" key="5">
    <source>
        <dbReference type="Proteomes" id="UP000253065"/>
    </source>
</evidence>
<protein>
    <submittedName>
        <fullName evidence="3">Spermine/spermidine synthase</fullName>
    </submittedName>
</protein>
<proteinExistence type="predicted"/>
<dbReference type="InterPro" id="IPR029063">
    <property type="entry name" value="SAM-dependent_MTases_sf"/>
</dbReference>
<dbReference type="Proteomes" id="UP000252795">
    <property type="component" value="Unassembled WGS sequence"/>
</dbReference>
<name>A0A368UZ69_MARNT</name>
<dbReference type="Proteomes" id="UP000253065">
    <property type="component" value="Unassembled WGS sequence"/>
</dbReference>
<keyword evidence="5" id="KW-1185">Reference proteome</keyword>
<dbReference type="Gene3D" id="3.40.50.150">
    <property type="entry name" value="Vaccinia Virus protein VP39"/>
    <property type="match status" value="1"/>
</dbReference>
<keyword evidence="1" id="KW-0620">Polyamine biosynthesis</keyword>
<comment type="caution">
    <text evidence="3">The sequence shown here is derived from an EMBL/GenBank/DDBJ whole genome shotgun (WGS) entry which is preliminary data.</text>
</comment>
<organism evidence="3 4">
    <name type="scientific">Marinobacter nauticus</name>
    <name type="common">Marinobacter hydrocarbonoclasticus</name>
    <name type="synonym">Marinobacter aquaeolei</name>
    <dbReference type="NCBI Taxonomy" id="2743"/>
    <lineage>
        <taxon>Bacteria</taxon>
        <taxon>Pseudomonadati</taxon>
        <taxon>Pseudomonadota</taxon>
        <taxon>Gammaproteobacteria</taxon>
        <taxon>Pseudomonadales</taxon>
        <taxon>Marinobacteraceae</taxon>
        <taxon>Marinobacter</taxon>
    </lineage>
</organism>